<organism evidence="2">
    <name type="scientific">Anopheles braziliensis</name>
    <dbReference type="NCBI Taxonomy" id="58242"/>
    <lineage>
        <taxon>Eukaryota</taxon>
        <taxon>Metazoa</taxon>
        <taxon>Ecdysozoa</taxon>
        <taxon>Arthropoda</taxon>
        <taxon>Hexapoda</taxon>
        <taxon>Insecta</taxon>
        <taxon>Pterygota</taxon>
        <taxon>Neoptera</taxon>
        <taxon>Endopterygota</taxon>
        <taxon>Diptera</taxon>
        <taxon>Nematocera</taxon>
        <taxon>Culicoidea</taxon>
        <taxon>Culicidae</taxon>
        <taxon>Anophelinae</taxon>
        <taxon>Anopheles</taxon>
    </lineage>
</organism>
<dbReference type="EMBL" id="GGFM01009380">
    <property type="protein sequence ID" value="MBW30131.1"/>
    <property type="molecule type" value="Transcribed_RNA"/>
</dbReference>
<keyword evidence="1" id="KW-0732">Signal</keyword>
<feature type="chain" id="PRO_5014928082" evidence="1">
    <location>
        <begin position="18"/>
        <end position="231"/>
    </location>
</feature>
<name>A0A2M3ZNM1_9DIPT</name>
<sequence length="231" mass="24464">MISISFFFSSLPSSSFALIPSTTDTTGLLTVAGCFVSMPSTLTPPPSPTRSPFLSLVDASFTFRWSTESSSVSTSIRSDAGFADGNDVADGAVTFECFSSPFDSSSVCLRVSDSTILGLFRFRPEYCSSTFGRLADPPLLPQVCSSSLACLLAGCTLLSRNESLPASSLSTFRRLLAVAFDAVEDALVVADFRRSSSSPAATNSDCRRLPRLLGDTKGVVVVWLNESSLIG</sequence>
<reference evidence="2" key="1">
    <citation type="submission" date="2018-01" db="EMBL/GenBank/DDBJ databases">
        <title>An insight into the sialome of Amazonian anophelines.</title>
        <authorList>
            <person name="Ribeiro J.M."/>
            <person name="Scarpassa V."/>
            <person name="Calvo E."/>
        </authorList>
    </citation>
    <scope>NUCLEOTIDE SEQUENCE</scope>
    <source>
        <tissue evidence="2">Salivary glands</tissue>
    </source>
</reference>
<feature type="signal peptide" evidence="1">
    <location>
        <begin position="1"/>
        <end position="17"/>
    </location>
</feature>
<protein>
    <submittedName>
        <fullName evidence="2">Putative secreted peptide</fullName>
    </submittedName>
</protein>
<accession>A0A2M3ZNM1</accession>
<dbReference type="AlphaFoldDB" id="A0A2M3ZNM1"/>
<proteinExistence type="predicted"/>
<evidence type="ECO:0000313" key="2">
    <source>
        <dbReference type="EMBL" id="MBW30131.1"/>
    </source>
</evidence>
<evidence type="ECO:0000256" key="1">
    <source>
        <dbReference type="SAM" id="SignalP"/>
    </source>
</evidence>